<name>A0A401NID7_SCYTO</name>
<gene>
    <name evidence="2" type="ORF">scyTo_0003975</name>
</gene>
<feature type="region of interest" description="Disordered" evidence="1">
    <location>
        <begin position="1"/>
        <end position="21"/>
    </location>
</feature>
<dbReference type="AlphaFoldDB" id="A0A401NID7"/>
<accession>A0A401NID7</accession>
<comment type="caution">
    <text evidence="2">The sequence shown here is derived from an EMBL/GenBank/DDBJ whole genome shotgun (WGS) entry which is preliminary data.</text>
</comment>
<evidence type="ECO:0000313" key="2">
    <source>
        <dbReference type="EMBL" id="GCB60636.1"/>
    </source>
</evidence>
<protein>
    <submittedName>
        <fullName evidence="2">Uncharacterized protein</fullName>
    </submittedName>
</protein>
<keyword evidence="3" id="KW-1185">Reference proteome</keyword>
<sequence>MNTNRSTRKRSRTKACTGRNDSFVPPIDEALLDSSLKESSQMENVLRRCRVLHMAEKSPSAPISTKDECYNPMPMCKTQETSSHKAA</sequence>
<reference evidence="2 3" key="1">
    <citation type="journal article" date="2018" name="Nat. Ecol. Evol.">
        <title>Shark genomes provide insights into elasmobranch evolution and the origin of vertebrates.</title>
        <authorList>
            <person name="Hara Y"/>
            <person name="Yamaguchi K"/>
            <person name="Onimaru K"/>
            <person name="Kadota M"/>
            <person name="Koyanagi M"/>
            <person name="Keeley SD"/>
            <person name="Tatsumi K"/>
            <person name="Tanaka K"/>
            <person name="Motone F"/>
            <person name="Kageyama Y"/>
            <person name="Nozu R"/>
            <person name="Adachi N"/>
            <person name="Nishimura O"/>
            <person name="Nakagawa R"/>
            <person name="Tanegashima C"/>
            <person name="Kiyatake I"/>
            <person name="Matsumoto R"/>
            <person name="Murakumo K"/>
            <person name="Nishida K"/>
            <person name="Terakita A"/>
            <person name="Kuratani S"/>
            <person name="Sato K"/>
            <person name="Hyodo S Kuraku.S."/>
        </authorList>
    </citation>
    <scope>NUCLEOTIDE SEQUENCE [LARGE SCALE GENOMIC DNA]</scope>
</reference>
<evidence type="ECO:0000313" key="3">
    <source>
        <dbReference type="Proteomes" id="UP000288216"/>
    </source>
</evidence>
<evidence type="ECO:0000256" key="1">
    <source>
        <dbReference type="SAM" id="MobiDB-lite"/>
    </source>
</evidence>
<dbReference type="Proteomes" id="UP000288216">
    <property type="component" value="Unassembled WGS sequence"/>
</dbReference>
<dbReference type="EMBL" id="BFAA01001133">
    <property type="protein sequence ID" value="GCB60636.1"/>
    <property type="molecule type" value="Genomic_DNA"/>
</dbReference>
<feature type="compositionally biased region" description="Basic residues" evidence="1">
    <location>
        <begin position="1"/>
        <end position="13"/>
    </location>
</feature>
<proteinExistence type="predicted"/>
<organism evidence="2 3">
    <name type="scientific">Scyliorhinus torazame</name>
    <name type="common">Cloudy catshark</name>
    <name type="synonym">Catulus torazame</name>
    <dbReference type="NCBI Taxonomy" id="75743"/>
    <lineage>
        <taxon>Eukaryota</taxon>
        <taxon>Metazoa</taxon>
        <taxon>Chordata</taxon>
        <taxon>Craniata</taxon>
        <taxon>Vertebrata</taxon>
        <taxon>Chondrichthyes</taxon>
        <taxon>Elasmobranchii</taxon>
        <taxon>Galeomorphii</taxon>
        <taxon>Galeoidea</taxon>
        <taxon>Carcharhiniformes</taxon>
        <taxon>Scyliorhinidae</taxon>
        <taxon>Scyliorhinus</taxon>
    </lineage>
</organism>